<dbReference type="AlphaFoldDB" id="A0AA36XT26"/>
<evidence type="ECO:0000313" key="2">
    <source>
        <dbReference type="Proteomes" id="UP000714625"/>
    </source>
</evidence>
<dbReference type="Proteomes" id="UP000714625">
    <property type="component" value="Unassembled WGS sequence"/>
</dbReference>
<reference evidence="1" key="1">
    <citation type="submission" date="2019-11" db="EMBL/GenBank/DDBJ databases">
        <authorList>
            <consortium name="PulseNet: The National Subtyping Network for Foodborne Disease Surveillance"/>
            <person name="Tarr C.L."/>
            <person name="Trees E."/>
            <person name="Katz L.S."/>
            <person name="Carleton-Romer H.A."/>
            <person name="Stroika S."/>
            <person name="Kucerova Z."/>
            <person name="Roache K.F."/>
            <person name="Sabol A.L."/>
            <person name="Besser J."/>
            <person name="Gerner-Smidt P."/>
        </authorList>
    </citation>
    <scope>NUCLEOTIDE SEQUENCE</scope>
    <source>
        <strain evidence="1">PNUSAV001129</strain>
    </source>
</reference>
<dbReference type="PANTHER" id="PTHR40455">
    <property type="entry name" value="ANTITOXIN HIGA"/>
    <property type="match status" value="1"/>
</dbReference>
<dbReference type="GO" id="GO:0001046">
    <property type="term" value="F:core promoter sequence-specific DNA binding"/>
    <property type="evidence" value="ECO:0007669"/>
    <property type="project" value="TreeGrafter"/>
</dbReference>
<name>A0AA36XT26_VIBAL</name>
<sequence length="137" mass="15845">MNIQALKTLSNEIHTAMPWLQGIRDHEQYLELMELMDTLVEDYEENHVLIDLLFPVLERYEEESEHFQEFNAHIDSLDTGIATLRVLIDQYRLTLSDLPEIGGKSLVSLILSGKRQLTVGHIKALSERFGVPKHMFI</sequence>
<evidence type="ECO:0000313" key="1">
    <source>
        <dbReference type="EMBL" id="EGQ9137938.1"/>
    </source>
</evidence>
<dbReference type="EMBL" id="AAXMUW010000083">
    <property type="protein sequence ID" value="EGQ9137938.1"/>
    <property type="molecule type" value="Genomic_DNA"/>
</dbReference>
<gene>
    <name evidence="1" type="ORF">GHY86_22735</name>
</gene>
<dbReference type="InterPro" id="IPR039060">
    <property type="entry name" value="Antitox_HigA"/>
</dbReference>
<dbReference type="GO" id="GO:0006355">
    <property type="term" value="P:regulation of DNA-templated transcription"/>
    <property type="evidence" value="ECO:0007669"/>
    <property type="project" value="InterPro"/>
</dbReference>
<dbReference type="PANTHER" id="PTHR40455:SF1">
    <property type="entry name" value="ANTITOXIN HIGA"/>
    <property type="match status" value="1"/>
</dbReference>
<accession>A0AA36XT26</accession>
<comment type="caution">
    <text evidence="1">The sequence shown here is derived from an EMBL/GenBank/DDBJ whole genome shotgun (WGS) entry which is preliminary data.</text>
</comment>
<proteinExistence type="predicted"/>
<organism evidence="1 2">
    <name type="scientific">Vibrio alginolyticus</name>
    <dbReference type="NCBI Taxonomy" id="663"/>
    <lineage>
        <taxon>Bacteria</taxon>
        <taxon>Pseudomonadati</taxon>
        <taxon>Pseudomonadota</taxon>
        <taxon>Gammaproteobacteria</taxon>
        <taxon>Vibrionales</taxon>
        <taxon>Vibrionaceae</taxon>
        <taxon>Vibrio</taxon>
    </lineage>
</organism>
<protein>
    <submittedName>
        <fullName evidence="1">Transcriptional regulator</fullName>
    </submittedName>
</protein>
<dbReference type="RefSeq" id="WP_025998577.1">
    <property type="nucleotide sequence ID" value="NZ_CP046812.1"/>
</dbReference>